<evidence type="ECO:0000313" key="3">
    <source>
        <dbReference type="EMBL" id="NYT85653.1"/>
    </source>
</evidence>
<proteinExistence type="predicted"/>
<name>A0A853H523_9BURK</name>
<feature type="signal peptide" evidence="1">
    <location>
        <begin position="1"/>
        <end position="33"/>
    </location>
</feature>
<keyword evidence="4" id="KW-1185">Reference proteome</keyword>
<dbReference type="AlphaFoldDB" id="A0A853H523"/>
<reference evidence="3 4" key="1">
    <citation type="submission" date="2020-07" db="EMBL/GenBank/DDBJ databases">
        <title>Taxonomic revisions and descriptions of new bacterial species based on genomic comparisons in the high-G+C-content subgroup of the family Alcaligenaceae.</title>
        <authorList>
            <person name="Szabo A."/>
            <person name="Felfoldi T."/>
        </authorList>
    </citation>
    <scope>NUCLEOTIDE SEQUENCE [LARGE SCALE GENOMIC DNA]</scope>
    <source>
        <strain evidence="3 4">DSM 25667</strain>
    </source>
</reference>
<accession>A0A853H523</accession>
<keyword evidence="1" id="KW-0732">Signal</keyword>
<dbReference type="OrthoDB" id="8940851at2"/>
<dbReference type="Gene3D" id="3.30.160.670">
    <property type="match status" value="1"/>
</dbReference>
<dbReference type="InterPro" id="IPR025411">
    <property type="entry name" value="DUF4136"/>
</dbReference>
<protein>
    <submittedName>
        <fullName evidence="3">DUF4136 domain-containing protein</fullName>
    </submittedName>
</protein>
<evidence type="ECO:0000256" key="1">
    <source>
        <dbReference type="SAM" id="SignalP"/>
    </source>
</evidence>
<dbReference type="PROSITE" id="PS51257">
    <property type="entry name" value="PROKAR_LIPOPROTEIN"/>
    <property type="match status" value="1"/>
</dbReference>
<evidence type="ECO:0000259" key="2">
    <source>
        <dbReference type="Pfam" id="PF13590"/>
    </source>
</evidence>
<dbReference type="Pfam" id="PF13590">
    <property type="entry name" value="DUF4136"/>
    <property type="match status" value="1"/>
</dbReference>
<comment type="caution">
    <text evidence="3">The sequence shown here is derived from an EMBL/GenBank/DDBJ whole genome shotgun (WGS) entry which is preliminary data.</text>
</comment>
<evidence type="ECO:0000313" key="4">
    <source>
        <dbReference type="Proteomes" id="UP000554144"/>
    </source>
</evidence>
<feature type="domain" description="DUF4136" evidence="2">
    <location>
        <begin position="35"/>
        <end position="200"/>
    </location>
</feature>
<feature type="chain" id="PRO_5032336469" evidence="1">
    <location>
        <begin position="34"/>
        <end position="214"/>
    </location>
</feature>
<dbReference type="Proteomes" id="UP000554144">
    <property type="component" value="Unassembled WGS sequence"/>
</dbReference>
<sequence>MWYQICRYQKELFRCLVLGSVFLLAGCASTLSARVTSFQQWPGNAQGETYRIVRTDPQKNNLEFEAVADMVRANIGPTGLVEAQSGKARFDLHITYDNPVTKTWVQRYNDPYLNDGWMGPAFGGYYGGFSGWGWGGIYMAPSVSNFPVDIYNNTLTIVINDNRANNAEVYRSSAVNQSSNDNLLQVMPYLARAVFDRFPGNNGQVREVQYERQR</sequence>
<organism evidence="3 4">
    <name type="scientific">Pollutimonas harenae</name>
    <dbReference type="NCBI Taxonomy" id="657015"/>
    <lineage>
        <taxon>Bacteria</taxon>
        <taxon>Pseudomonadati</taxon>
        <taxon>Pseudomonadota</taxon>
        <taxon>Betaproteobacteria</taxon>
        <taxon>Burkholderiales</taxon>
        <taxon>Alcaligenaceae</taxon>
        <taxon>Pollutimonas</taxon>
    </lineage>
</organism>
<dbReference type="EMBL" id="JACCEV010000002">
    <property type="protein sequence ID" value="NYT85653.1"/>
    <property type="molecule type" value="Genomic_DNA"/>
</dbReference>
<gene>
    <name evidence="3" type="ORF">H0A62_08565</name>
</gene>
<dbReference type="RefSeq" id="WP_130039226.1">
    <property type="nucleotide sequence ID" value="NZ_JACCEV010000002.1"/>
</dbReference>